<proteinExistence type="predicted"/>
<dbReference type="GO" id="GO:0008270">
    <property type="term" value="F:zinc ion binding"/>
    <property type="evidence" value="ECO:0007669"/>
    <property type="project" value="UniProtKB-KW"/>
</dbReference>
<keyword evidence="3 4" id="KW-0862">Zinc</keyword>
<gene>
    <name evidence="7" type="ORF">BU16DRAFT_545453</name>
</gene>
<dbReference type="InterPro" id="IPR036855">
    <property type="entry name" value="Znf_CCCH_sf"/>
</dbReference>
<keyword evidence="8" id="KW-1185">Reference proteome</keyword>
<accession>A0A6A6QA15</accession>
<protein>
    <recommendedName>
        <fullName evidence="6">C3H1-type domain-containing protein</fullName>
    </recommendedName>
</protein>
<keyword evidence="1 4" id="KW-0479">Metal-binding</keyword>
<dbReference type="Gene3D" id="4.10.1000.10">
    <property type="entry name" value="Zinc finger, CCCH-type"/>
    <property type="match status" value="1"/>
</dbReference>
<dbReference type="Pfam" id="PF00642">
    <property type="entry name" value="zf-CCCH"/>
    <property type="match status" value="1"/>
</dbReference>
<feature type="region of interest" description="Disordered" evidence="5">
    <location>
        <begin position="156"/>
        <end position="183"/>
    </location>
</feature>
<evidence type="ECO:0000256" key="5">
    <source>
        <dbReference type="SAM" id="MobiDB-lite"/>
    </source>
</evidence>
<evidence type="ECO:0000256" key="2">
    <source>
        <dbReference type="ARBA" id="ARBA00022771"/>
    </source>
</evidence>
<feature type="region of interest" description="Disordered" evidence="5">
    <location>
        <begin position="800"/>
        <end position="822"/>
    </location>
</feature>
<evidence type="ECO:0000259" key="6">
    <source>
        <dbReference type="PROSITE" id="PS50103"/>
    </source>
</evidence>
<feature type="region of interest" description="Disordered" evidence="5">
    <location>
        <begin position="1006"/>
        <end position="1069"/>
    </location>
</feature>
<feature type="compositionally biased region" description="Low complexity" evidence="5">
    <location>
        <begin position="942"/>
        <end position="951"/>
    </location>
</feature>
<dbReference type="OrthoDB" id="4347at2759"/>
<evidence type="ECO:0000313" key="8">
    <source>
        <dbReference type="Proteomes" id="UP000799750"/>
    </source>
</evidence>
<reference evidence="7" key="1">
    <citation type="journal article" date="2020" name="Stud. Mycol.">
        <title>101 Dothideomycetes genomes: a test case for predicting lifestyles and emergence of pathogens.</title>
        <authorList>
            <person name="Haridas S."/>
            <person name="Albert R."/>
            <person name="Binder M."/>
            <person name="Bloem J."/>
            <person name="Labutti K."/>
            <person name="Salamov A."/>
            <person name="Andreopoulos B."/>
            <person name="Baker S."/>
            <person name="Barry K."/>
            <person name="Bills G."/>
            <person name="Bluhm B."/>
            <person name="Cannon C."/>
            <person name="Castanera R."/>
            <person name="Culley D."/>
            <person name="Daum C."/>
            <person name="Ezra D."/>
            <person name="Gonzalez J."/>
            <person name="Henrissat B."/>
            <person name="Kuo A."/>
            <person name="Liang C."/>
            <person name="Lipzen A."/>
            <person name="Lutzoni F."/>
            <person name="Magnuson J."/>
            <person name="Mondo S."/>
            <person name="Nolan M."/>
            <person name="Ohm R."/>
            <person name="Pangilinan J."/>
            <person name="Park H.-J."/>
            <person name="Ramirez L."/>
            <person name="Alfaro M."/>
            <person name="Sun H."/>
            <person name="Tritt A."/>
            <person name="Yoshinaga Y."/>
            <person name="Zwiers L.-H."/>
            <person name="Turgeon B."/>
            <person name="Goodwin S."/>
            <person name="Spatafora J."/>
            <person name="Crous P."/>
            <person name="Grigoriev I."/>
        </authorList>
    </citation>
    <scope>NUCLEOTIDE SEQUENCE</scope>
    <source>
        <strain evidence="7">CBS 269.34</strain>
    </source>
</reference>
<dbReference type="PROSITE" id="PS50103">
    <property type="entry name" value="ZF_C3H1"/>
    <property type="match status" value="1"/>
</dbReference>
<feature type="compositionally biased region" description="Acidic residues" evidence="5">
    <location>
        <begin position="316"/>
        <end position="330"/>
    </location>
</feature>
<feature type="domain" description="C3H1-type" evidence="6">
    <location>
        <begin position="1072"/>
        <end position="1094"/>
    </location>
</feature>
<dbReference type="SMART" id="SM00356">
    <property type="entry name" value="ZnF_C3H1"/>
    <property type="match status" value="1"/>
</dbReference>
<dbReference type="EMBL" id="MU004203">
    <property type="protein sequence ID" value="KAF2488453.1"/>
    <property type="molecule type" value="Genomic_DNA"/>
</dbReference>
<dbReference type="SUPFAM" id="SSF90229">
    <property type="entry name" value="CCCH zinc finger"/>
    <property type="match status" value="1"/>
</dbReference>
<feature type="compositionally biased region" description="Basic and acidic residues" evidence="5">
    <location>
        <begin position="683"/>
        <end position="704"/>
    </location>
</feature>
<feature type="compositionally biased region" description="Basic and acidic residues" evidence="5">
    <location>
        <begin position="812"/>
        <end position="822"/>
    </location>
</feature>
<feature type="region of interest" description="Disordered" evidence="5">
    <location>
        <begin position="683"/>
        <end position="712"/>
    </location>
</feature>
<feature type="region of interest" description="Disordered" evidence="5">
    <location>
        <begin position="519"/>
        <end position="613"/>
    </location>
</feature>
<evidence type="ECO:0000256" key="1">
    <source>
        <dbReference type="ARBA" id="ARBA00022723"/>
    </source>
</evidence>
<keyword evidence="2 4" id="KW-0863">Zinc-finger</keyword>
<organism evidence="7 8">
    <name type="scientific">Lophium mytilinum</name>
    <dbReference type="NCBI Taxonomy" id="390894"/>
    <lineage>
        <taxon>Eukaryota</taxon>
        <taxon>Fungi</taxon>
        <taxon>Dikarya</taxon>
        <taxon>Ascomycota</taxon>
        <taxon>Pezizomycotina</taxon>
        <taxon>Dothideomycetes</taxon>
        <taxon>Pleosporomycetidae</taxon>
        <taxon>Mytilinidiales</taxon>
        <taxon>Mytilinidiaceae</taxon>
        <taxon>Lophium</taxon>
    </lineage>
</organism>
<feature type="compositionally biased region" description="Basic and acidic residues" evidence="5">
    <location>
        <begin position="736"/>
        <end position="750"/>
    </location>
</feature>
<feature type="region of interest" description="Disordered" evidence="5">
    <location>
        <begin position="942"/>
        <end position="971"/>
    </location>
</feature>
<feature type="compositionally biased region" description="Acidic residues" evidence="5">
    <location>
        <begin position="766"/>
        <end position="775"/>
    </location>
</feature>
<feature type="region of interest" description="Disordered" evidence="5">
    <location>
        <begin position="736"/>
        <end position="782"/>
    </location>
</feature>
<evidence type="ECO:0000256" key="4">
    <source>
        <dbReference type="PROSITE-ProRule" id="PRU00723"/>
    </source>
</evidence>
<evidence type="ECO:0000256" key="3">
    <source>
        <dbReference type="ARBA" id="ARBA00022833"/>
    </source>
</evidence>
<name>A0A6A6QA15_9PEZI</name>
<feature type="compositionally biased region" description="Polar residues" evidence="5">
    <location>
        <begin position="294"/>
        <end position="303"/>
    </location>
</feature>
<feature type="compositionally biased region" description="Pro residues" evidence="5">
    <location>
        <begin position="952"/>
        <end position="967"/>
    </location>
</feature>
<dbReference type="Proteomes" id="UP000799750">
    <property type="component" value="Unassembled WGS sequence"/>
</dbReference>
<feature type="region of interest" description="Disordered" evidence="5">
    <location>
        <begin position="271"/>
        <end position="343"/>
    </location>
</feature>
<evidence type="ECO:0000313" key="7">
    <source>
        <dbReference type="EMBL" id="KAF2488453.1"/>
    </source>
</evidence>
<dbReference type="InterPro" id="IPR000571">
    <property type="entry name" value="Znf_CCCH"/>
</dbReference>
<sequence length="1099" mass="121093">MANPNHVHDDTLHVHNGQNIYADPEYNPLFPGTVNPSFDPNAYNHYAASAPPQAWQQQPTISRPESALGAPYEASNQFYGRPFSNSPLQFQDQPFRHANINSYSQQPAVDPSLVSSSMRQPSYDLGMRNMMPTSGSPSTISPQALQTTIRIKQEDQSSMLNSHKASPAVQEPAPKPSAQSYGFQQSVPPAKVAVPVNPSIVTPKGELQGKFMVKNLDELVKATKSVRLHHFVTLSDITLDLPLNKTTIPNYMPRKSKREIRILAANDKHLSTKITKKSGKKSSATLRAPRIRTELSSAQSPTSLKREYSDSASETDSSDDSDYSSDEETPEPSPLPDSRPEEPKAAVNYDVTKAIWLPSKSSARPEQIRTALVDFWEVVRTIRDRWRLDNAAVKQAEEKKRVSELPMLRSRVGSQQAMMEVALKTALERGHPDIVHHLSENKPFLLLLYQFIADRITSKDYDGVMVGVILDLLSRCSTLTNAKLEESKLSKVFTIMSKPGKGNDKTKAQIKQILAKVAASPETKVASPAQKSGDTKDNTKTTQPTTRPSAEPLAGNKRPRTTDGISGEPAKRVASGLNRPAISTTAKAPTNGLKRPGDRSVAPTNAAPKAKVNPLVAKPTSLFSNLQSAPKRPGAQPVTKLGAHAKPAANALGQKKAATAPPMRSAAPAFSFAETMANLMKPKEPEVVVKPEEKRPPETPEEKAKRLRKESRRHLRVAFRPDATLVSVRYFSHDPEEEVGHDASMVRDAGDVGGEGRMFKQHKDMDEDDEDDDLPREESFRDWIEPSEIDFSVIANDERKKNYPKYGGGMNEDWKFPEKEENERREANTLMVFYAQKSDIPPSPREPPEQAEKAPAEVVQFGLPPQEVLNRAAAFAPVPVQPPVQDLAAIFNMMAQQPQQQPVAPTSQLESVFAQFAAKPAPAPQQTPPTDIYSILGALQQPQAPQQVPQMPQYPSPFGVQPPPQAAPSPDVNALLATLFSTSQPNGAAPQAPFNMPYNFANMGQQLQGQHQQQSAVYENEERKRWRENGGYQEPPPADRGSEREHGGSFKKGKNKNKGGSGGFQKPHKVHPCRFFQEGKCAKGDACTYIHDPNDVRKR</sequence>
<feature type="zinc finger region" description="C3H1-type" evidence="4">
    <location>
        <begin position="1072"/>
        <end position="1094"/>
    </location>
</feature>
<dbReference type="AlphaFoldDB" id="A0A6A6QA15"/>